<dbReference type="OrthoDB" id="9182830at2"/>
<accession>A0A345UPU1</accession>
<keyword evidence="1" id="KW-0812">Transmembrane</keyword>
<protein>
    <recommendedName>
        <fullName evidence="4">DUF4145 domain-containing protein</fullName>
    </recommendedName>
</protein>
<dbReference type="AlphaFoldDB" id="A0A345UPU1"/>
<dbReference type="Proteomes" id="UP000254808">
    <property type="component" value="Chromosome"/>
</dbReference>
<keyword evidence="1" id="KW-0472">Membrane</keyword>
<evidence type="ECO:0000313" key="3">
    <source>
        <dbReference type="Proteomes" id="UP000254808"/>
    </source>
</evidence>
<keyword evidence="3" id="KW-1185">Reference proteome</keyword>
<organism evidence="2 3">
    <name type="scientific">Cyclonatronum proteinivorum</name>
    <dbReference type="NCBI Taxonomy" id="1457365"/>
    <lineage>
        <taxon>Bacteria</taxon>
        <taxon>Pseudomonadati</taxon>
        <taxon>Balneolota</taxon>
        <taxon>Balneolia</taxon>
        <taxon>Balneolales</taxon>
        <taxon>Cyclonatronaceae</taxon>
        <taxon>Cyclonatronum</taxon>
    </lineage>
</organism>
<keyword evidence="1" id="KW-1133">Transmembrane helix</keyword>
<name>A0A345UPU1_9BACT</name>
<gene>
    <name evidence="2" type="ORF">CYPRO_3260</name>
</gene>
<dbReference type="RefSeq" id="WP_114985574.1">
    <property type="nucleotide sequence ID" value="NZ_CP027806.1"/>
</dbReference>
<proteinExistence type="predicted"/>
<evidence type="ECO:0000256" key="1">
    <source>
        <dbReference type="SAM" id="Phobius"/>
    </source>
</evidence>
<feature type="transmembrane region" description="Helical" evidence="1">
    <location>
        <begin position="36"/>
        <end position="56"/>
    </location>
</feature>
<dbReference type="EMBL" id="CP027806">
    <property type="protein sequence ID" value="AXJ02493.1"/>
    <property type="molecule type" value="Genomic_DNA"/>
</dbReference>
<sequence>MKLPNWFKITWWIILLLLTGIIFFKRFEAISMGKSVPADVFIFLIFVALMLVPIFSEIEFFGLKLKKEIEDLKTDIKIKFGDIKNEIRNTQNQTLTQTIQAYGQYGPPPPDSKLPELEDEIDRMVKARLQEHGVIIDQQLTSRIDVPEDNLTMFKVRYNIETQLRRIWENRFDENVFDQQLRHQPIMRLIQDLTKYQIIDNNFHGILREILSICNYAIHGEQVTDKQVSFVSNNAKFVLDYLRKTK</sequence>
<reference evidence="2 3" key="1">
    <citation type="submission" date="2018-03" db="EMBL/GenBank/DDBJ databases">
        <title>Phenotypic and genomic properties of Cyclonatronum proteinivorum gen. nov., sp. nov., a haloalkaliphilic bacteroidete from soda lakes possessing Na+-translocating rhodopsin.</title>
        <authorList>
            <person name="Toshchakov S.V."/>
            <person name="Korzhenkov A."/>
            <person name="Samarov N.I."/>
            <person name="Kublanov I.V."/>
            <person name="Muntyan M.S."/>
            <person name="Sorokin D.Y."/>
        </authorList>
    </citation>
    <scope>NUCLEOTIDE SEQUENCE [LARGE SCALE GENOMIC DNA]</scope>
    <source>
        <strain evidence="2 3">Omega</strain>
    </source>
</reference>
<feature type="transmembrane region" description="Helical" evidence="1">
    <location>
        <begin position="6"/>
        <end position="24"/>
    </location>
</feature>
<dbReference type="KEGG" id="cprv:CYPRO_3260"/>
<evidence type="ECO:0008006" key="4">
    <source>
        <dbReference type="Google" id="ProtNLM"/>
    </source>
</evidence>
<evidence type="ECO:0000313" key="2">
    <source>
        <dbReference type="EMBL" id="AXJ02493.1"/>
    </source>
</evidence>